<dbReference type="AlphaFoldDB" id="A0A2D3V763"/>
<organism evidence="2 3">
    <name type="scientific">Ramularia collo-cygni</name>
    <dbReference type="NCBI Taxonomy" id="112498"/>
    <lineage>
        <taxon>Eukaryota</taxon>
        <taxon>Fungi</taxon>
        <taxon>Dikarya</taxon>
        <taxon>Ascomycota</taxon>
        <taxon>Pezizomycotina</taxon>
        <taxon>Dothideomycetes</taxon>
        <taxon>Dothideomycetidae</taxon>
        <taxon>Mycosphaerellales</taxon>
        <taxon>Mycosphaerellaceae</taxon>
        <taxon>Ramularia</taxon>
    </lineage>
</organism>
<dbReference type="STRING" id="112498.A0A2D3V763"/>
<dbReference type="RefSeq" id="XP_023625274.1">
    <property type="nucleotide sequence ID" value="XM_023769506.1"/>
</dbReference>
<dbReference type="GeneID" id="35599405"/>
<protein>
    <submittedName>
        <fullName evidence="2">Uncharacterized protein</fullName>
    </submittedName>
</protein>
<sequence length="159" mass="16833">MHASTIFALAAATFASAAPVDIPGQQFGSFEVSNFIFGCTSGCNWYFDVSIAGSFLNHPAIDTPVHCEGGWALDPSDVPSEYVECGPISQTQSVSAYVTRAVEEGEQSVLNLVYSTSNPLTGAVFKYYGDDNVYSATGYNASLQQSEFSVPETSATAVI</sequence>
<evidence type="ECO:0000313" key="3">
    <source>
        <dbReference type="Proteomes" id="UP000225277"/>
    </source>
</evidence>
<dbReference type="Proteomes" id="UP000225277">
    <property type="component" value="Unassembled WGS sequence"/>
</dbReference>
<gene>
    <name evidence="2" type="ORF">RCC_04228</name>
</gene>
<accession>A0A2D3V763</accession>
<evidence type="ECO:0000313" key="2">
    <source>
        <dbReference type="EMBL" id="CZT18384.1"/>
    </source>
</evidence>
<evidence type="ECO:0000256" key="1">
    <source>
        <dbReference type="SAM" id="SignalP"/>
    </source>
</evidence>
<reference evidence="2 3" key="1">
    <citation type="submission" date="2016-03" db="EMBL/GenBank/DDBJ databases">
        <authorList>
            <person name="Ploux O."/>
        </authorList>
    </citation>
    <scope>NUCLEOTIDE SEQUENCE [LARGE SCALE GENOMIC DNA]</scope>
    <source>
        <strain evidence="2 3">URUG2</strain>
    </source>
</reference>
<feature type="chain" id="PRO_5013958275" evidence="1">
    <location>
        <begin position="18"/>
        <end position="159"/>
    </location>
</feature>
<feature type="signal peptide" evidence="1">
    <location>
        <begin position="1"/>
        <end position="17"/>
    </location>
</feature>
<keyword evidence="3" id="KW-1185">Reference proteome</keyword>
<name>A0A2D3V763_9PEZI</name>
<dbReference type="OrthoDB" id="3642254at2759"/>
<keyword evidence="1" id="KW-0732">Signal</keyword>
<proteinExistence type="predicted"/>
<dbReference type="EMBL" id="FJUY01000005">
    <property type="protein sequence ID" value="CZT18384.1"/>
    <property type="molecule type" value="Genomic_DNA"/>
</dbReference>